<name>A0A1F7F3T6_UNCRA</name>
<keyword evidence="4" id="KW-0418">Kinase</keyword>
<keyword evidence="1 2" id="KW-0597">Phosphoprotein</keyword>
<protein>
    <submittedName>
        <fullName evidence="4">Histidine kinase</fullName>
    </submittedName>
</protein>
<proteinExistence type="predicted"/>
<dbReference type="Proteomes" id="UP000179243">
    <property type="component" value="Unassembled WGS sequence"/>
</dbReference>
<evidence type="ECO:0000256" key="1">
    <source>
        <dbReference type="ARBA" id="ARBA00022553"/>
    </source>
</evidence>
<dbReference type="PANTHER" id="PTHR44591">
    <property type="entry name" value="STRESS RESPONSE REGULATOR PROTEIN 1"/>
    <property type="match status" value="1"/>
</dbReference>
<dbReference type="PANTHER" id="PTHR44591:SF3">
    <property type="entry name" value="RESPONSE REGULATORY DOMAIN-CONTAINING PROTEIN"/>
    <property type="match status" value="1"/>
</dbReference>
<dbReference type="Pfam" id="PF00072">
    <property type="entry name" value="Response_reg"/>
    <property type="match status" value="1"/>
</dbReference>
<evidence type="ECO:0000313" key="5">
    <source>
        <dbReference type="Proteomes" id="UP000179243"/>
    </source>
</evidence>
<sequence>MKILSADDSGMIRRVIKSTVESMGHELLEARDGQEALEVLEARGRDIGLILLDWNMPRLDGLSLLKKIQVDSRLNTIPVIMVTTEVERNKVVEAIKAGAKNYVMKPFSQADLVSKINETLGMG</sequence>
<dbReference type="EMBL" id="MFYX01000127">
    <property type="protein sequence ID" value="OGK01309.1"/>
    <property type="molecule type" value="Genomic_DNA"/>
</dbReference>
<dbReference type="PROSITE" id="PS50110">
    <property type="entry name" value="RESPONSE_REGULATORY"/>
    <property type="match status" value="1"/>
</dbReference>
<dbReference type="GO" id="GO:0016301">
    <property type="term" value="F:kinase activity"/>
    <property type="evidence" value="ECO:0007669"/>
    <property type="project" value="UniProtKB-KW"/>
</dbReference>
<feature type="domain" description="Response regulatory" evidence="3">
    <location>
        <begin position="2"/>
        <end position="120"/>
    </location>
</feature>
<dbReference type="AlphaFoldDB" id="A0A1F7F3T6"/>
<accession>A0A1F7F3T6</accession>
<feature type="modified residue" description="4-aspartylphosphate" evidence="2">
    <location>
        <position position="53"/>
    </location>
</feature>
<evidence type="ECO:0000313" key="4">
    <source>
        <dbReference type="EMBL" id="OGK01309.1"/>
    </source>
</evidence>
<keyword evidence="4" id="KW-0808">Transferase</keyword>
<dbReference type="InterPro" id="IPR001789">
    <property type="entry name" value="Sig_transdc_resp-reg_receiver"/>
</dbReference>
<dbReference type="GO" id="GO:0000160">
    <property type="term" value="P:phosphorelay signal transduction system"/>
    <property type="evidence" value="ECO:0007669"/>
    <property type="project" value="InterPro"/>
</dbReference>
<comment type="caution">
    <text evidence="4">The sequence shown here is derived from an EMBL/GenBank/DDBJ whole genome shotgun (WGS) entry which is preliminary data.</text>
</comment>
<reference evidence="4 5" key="1">
    <citation type="journal article" date="2016" name="Nat. Commun.">
        <title>Thousands of microbial genomes shed light on interconnected biogeochemical processes in an aquifer system.</title>
        <authorList>
            <person name="Anantharaman K."/>
            <person name="Brown C.T."/>
            <person name="Hug L.A."/>
            <person name="Sharon I."/>
            <person name="Castelle C.J."/>
            <person name="Probst A.J."/>
            <person name="Thomas B.C."/>
            <person name="Singh A."/>
            <person name="Wilkins M.J."/>
            <person name="Karaoz U."/>
            <person name="Brodie E.L."/>
            <person name="Williams K.H."/>
            <person name="Hubbard S.S."/>
            <person name="Banfield J.F."/>
        </authorList>
    </citation>
    <scope>NUCLEOTIDE SEQUENCE [LARGE SCALE GENOMIC DNA]</scope>
</reference>
<dbReference type="InterPro" id="IPR050595">
    <property type="entry name" value="Bact_response_regulator"/>
</dbReference>
<evidence type="ECO:0000259" key="3">
    <source>
        <dbReference type="PROSITE" id="PS50110"/>
    </source>
</evidence>
<dbReference type="SMART" id="SM00448">
    <property type="entry name" value="REC"/>
    <property type="match status" value="1"/>
</dbReference>
<dbReference type="Gene3D" id="3.40.50.2300">
    <property type="match status" value="1"/>
</dbReference>
<gene>
    <name evidence="4" type="ORF">A2519_12965</name>
</gene>
<dbReference type="InterPro" id="IPR011006">
    <property type="entry name" value="CheY-like_superfamily"/>
</dbReference>
<organism evidence="4 5">
    <name type="scientific">Candidatus Raymondbacteria bacterium RIFOXYD12_FULL_49_13</name>
    <dbReference type="NCBI Taxonomy" id="1817890"/>
    <lineage>
        <taxon>Bacteria</taxon>
        <taxon>Raymondiibacteriota</taxon>
    </lineage>
</organism>
<dbReference type="SUPFAM" id="SSF52172">
    <property type="entry name" value="CheY-like"/>
    <property type="match status" value="1"/>
</dbReference>
<evidence type="ECO:0000256" key="2">
    <source>
        <dbReference type="PROSITE-ProRule" id="PRU00169"/>
    </source>
</evidence>